<name>A0A8S1DKM0_9INSE</name>
<keyword evidence="3" id="KW-1185">Reference proteome</keyword>
<gene>
    <name evidence="2" type="ORF">CLODIP_2_CD13769</name>
</gene>
<reference evidence="2 3" key="1">
    <citation type="submission" date="2020-04" db="EMBL/GenBank/DDBJ databases">
        <authorList>
            <person name="Alioto T."/>
            <person name="Alioto T."/>
            <person name="Gomez Garrido J."/>
        </authorList>
    </citation>
    <scope>NUCLEOTIDE SEQUENCE [LARGE SCALE GENOMIC DNA]</scope>
</reference>
<keyword evidence="1" id="KW-0732">Signal</keyword>
<evidence type="ECO:0000313" key="3">
    <source>
        <dbReference type="Proteomes" id="UP000494165"/>
    </source>
</evidence>
<feature type="signal peptide" evidence="1">
    <location>
        <begin position="1"/>
        <end position="19"/>
    </location>
</feature>
<accession>A0A8S1DKM0</accession>
<dbReference type="AlphaFoldDB" id="A0A8S1DKM0"/>
<evidence type="ECO:0000313" key="2">
    <source>
        <dbReference type="EMBL" id="CAB3380573.1"/>
    </source>
</evidence>
<dbReference type="Proteomes" id="UP000494165">
    <property type="component" value="Unassembled WGS sequence"/>
</dbReference>
<evidence type="ECO:0000256" key="1">
    <source>
        <dbReference type="SAM" id="SignalP"/>
    </source>
</evidence>
<dbReference type="EMBL" id="CADEPI010000212">
    <property type="protein sequence ID" value="CAB3380573.1"/>
    <property type="molecule type" value="Genomic_DNA"/>
</dbReference>
<proteinExistence type="predicted"/>
<organism evidence="2 3">
    <name type="scientific">Cloeon dipterum</name>
    <dbReference type="NCBI Taxonomy" id="197152"/>
    <lineage>
        <taxon>Eukaryota</taxon>
        <taxon>Metazoa</taxon>
        <taxon>Ecdysozoa</taxon>
        <taxon>Arthropoda</taxon>
        <taxon>Hexapoda</taxon>
        <taxon>Insecta</taxon>
        <taxon>Pterygota</taxon>
        <taxon>Palaeoptera</taxon>
        <taxon>Ephemeroptera</taxon>
        <taxon>Pisciforma</taxon>
        <taxon>Baetidae</taxon>
        <taxon>Cloeon</taxon>
    </lineage>
</organism>
<comment type="caution">
    <text evidence="2">The sequence shown here is derived from an EMBL/GenBank/DDBJ whole genome shotgun (WGS) entry which is preliminary data.</text>
</comment>
<sequence length="168" mass="18626">MLSAALVLFVIIFPDFAVSLESPGNGFCETGETEGSEQHFRKVSIASCIADCIELEPKQDGCRFDASTGKAVAKFNNVQEDGCPKCAFPFENIESLKPLMRIVTMRNISICGKNISFATAGLPTAFDSVSLFCGVFKIYMKQWFPKDLDEVRCVIESLRLSKYIFSHL</sequence>
<feature type="chain" id="PRO_5035836251" evidence="1">
    <location>
        <begin position="20"/>
        <end position="168"/>
    </location>
</feature>
<protein>
    <submittedName>
        <fullName evidence="2">Uncharacterized protein</fullName>
    </submittedName>
</protein>